<reference evidence="2" key="1">
    <citation type="submission" date="2019-12" db="EMBL/GenBank/DDBJ databases">
        <title>Genome sequencing and annotation of Brassica cretica.</title>
        <authorList>
            <person name="Studholme D.J."/>
            <person name="Sarris P.F."/>
        </authorList>
    </citation>
    <scope>NUCLEOTIDE SEQUENCE</scope>
    <source>
        <strain evidence="2">PFS-001/15</strain>
        <tissue evidence="2">Leaf</tissue>
    </source>
</reference>
<proteinExistence type="predicted"/>
<keyword evidence="1" id="KW-0812">Transmembrane</keyword>
<organism evidence="2 3">
    <name type="scientific">Brassica cretica</name>
    <name type="common">Mustard</name>
    <dbReference type="NCBI Taxonomy" id="69181"/>
    <lineage>
        <taxon>Eukaryota</taxon>
        <taxon>Viridiplantae</taxon>
        <taxon>Streptophyta</taxon>
        <taxon>Embryophyta</taxon>
        <taxon>Tracheophyta</taxon>
        <taxon>Spermatophyta</taxon>
        <taxon>Magnoliopsida</taxon>
        <taxon>eudicotyledons</taxon>
        <taxon>Gunneridae</taxon>
        <taxon>Pentapetalae</taxon>
        <taxon>rosids</taxon>
        <taxon>malvids</taxon>
        <taxon>Brassicales</taxon>
        <taxon>Brassicaceae</taxon>
        <taxon>Brassiceae</taxon>
        <taxon>Brassica</taxon>
    </lineage>
</organism>
<evidence type="ECO:0000256" key="1">
    <source>
        <dbReference type="SAM" id="Phobius"/>
    </source>
</evidence>
<gene>
    <name evidence="2" type="ORF">F2Q68_00041796</name>
</gene>
<name>A0A8S9MFW4_BRACR</name>
<dbReference type="AlphaFoldDB" id="A0A8S9MFW4"/>
<comment type="caution">
    <text evidence="2">The sequence shown here is derived from an EMBL/GenBank/DDBJ whole genome shotgun (WGS) entry which is preliminary data.</text>
</comment>
<keyword evidence="1" id="KW-1133">Transmembrane helix</keyword>
<keyword evidence="1" id="KW-0472">Membrane</keyword>
<dbReference type="EMBL" id="QGKW02000007">
    <property type="protein sequence ID" value="KAF2618900.1"/>
    <property type="molecule type" value="Genomic_DNA"/>
</dbReference>
<dbReference type="Proteomes" id="UP000712281">
    <property type="component" value="Unassembled WGS sequence"/>
</dbReference>
<accession>A0A8S9MFW4</accession>
<protein>
    <submittedName>
        <fullName evidence="2">Uncharacterized protein</fullName>
    </submittedName>
</protein>
<evidence type="ECO:0000313" key="2">
    <source>
        <dbReference type="EMBL" id="KAF2618900.1"/>
    </source>
</evidence>
<feature type="transmembrane region" description="Helical" evidence="1">
    <location>
        <begin position="42"/>
        <end position="60"/>
    </location>
</feature>
<evidence type="ECO:0000313" key="3">
    <source>
        <dbReference type="Proteomes" id="UP000712281"/>
    </source>
</evidence>
<sequence>MDMHPPEDIYSRCNTRLWRSLTSYQASSSPDLTLKLSISNPPLVSCVTMGMALLLVWLVSSTRYSAFFFLTLS</sequence>